<proteinExistence type="predicted"/>
<dbReference type="AlphaFoldDB" id="A0A9X3IBD6"/>
<dbReference type="Proteomes" id="UP001142592">
    <property type="component" value="Unassembled WGS sequence"/>
</dbReference>
<protein>
    <submittedName>
        <fullName evidence="2">Transposase</fullName>
    </submittedName>
</protein>
<dbReference type="InterPro" id="IPR024445">
    <property type="entry name" value="Tnp_ISXO2-like"/>
</dbReference>
<organism evidence="2 3">
    <name type="scientific">Pedobacter agri</name>
    <dbReference type="NCBI Taxonomy" id="454586"/>
    <lineage>
        <taxon>Bacteria</taxon>
        <taxon>Pseudomonadati</taxon>
        <taxon>Bacteroidota</taxon>
        <taxon>Sphingobacteriia</taxon>
        <taxon>Sphingobacteriales</taxon>
        <taxon>Sphingobacteriaceae</taxon>
        <taxon>Pedobacter</taxon>
    </lineage>
</organism>
<dbReference type="EMBL" id="JAPJUH010000007">
    <property type="protein sequence ID" value="MCX3267310.1"/>
    <property type="molecule type" value="Genomic_DNA"/>
</dbReference>
<sequence length="65" mass="7391">MIERGGLLVAKVMKDTSASEIEPIVNNTIKPNSTVRTDEWQVIASNFFKLFSITKLNTNDLYKMK</sequence>
<comment type="caution">
    <text evidence="2">The sequence shown here is derived from an EMBL/GenBank/DDBJ whole genome shotgun (WGS) entry which is preliminary data.</text>
</comment>
<feature type="domain" description="ISXO2-like transposase" evidence="1">
    <location>
        <begin position="3"/>
        <end position="59"/>
    </location>
</feature>
<evidence type="ECO:0000313" key="3">
    <source>
        <dbReference type="Proteomes" id="UP001142592"/>
    </source>
</evidence>
<gene>
    <name evidence="2" type="ORF">OQZ29_21285</name>
</gene>
<keyword evidence="3" id="KW-1185">Reference proteome</keyword>
<evidence type="ECO:0000259" key="1">
    <source>
        <dbReference type="Pfam" id="PF12762"/>
    </source>
</evidence>
<dbReference type="Pfam" id="PF12762">
    <property type="entry name" value="DDE_Tnp_IS1595"/>
    <property type="match status" value="1"/>
</dbReference>
<name>A0A9X3IBD6_9SPHI</name>
<dbReference type="RefSeq" id="WP_010603388.1">
    <property type="nucleotide sequence ID" value="NZ_JAPJUH010000007.1"/>
</dbReference>
<reference evidence="2" key="1">
    <citation type="submission" date="2022-11" db="EMBL/GenBank/DDBJ databases">
        <authorList>
            <person name="Graham C."/>
            <person name="Newman J.D."/>
        </authorList>
    </citation>
    <scope>NUCLEOTIDE SEQUENCE</scope>
    <source>
        <strain evidence="2">DSM 19486</strain>
    </source>
</reference>
<accession>A0A9X3IBD6</accession>
<evidence type="ECO:0000313" key="2">
    <source>
        <dbReference type="EMBL" id="MCX3267310.1"/>
    </source>
</evidence>